<dbReference type="EMBL" id="JACEIK010002082">
    <property type="protein sequence ID" value="MCD9558952.1"/>
    <property type="molecule type" value="Genomic_DNA"/>
</dbReference>
<feature type="non-terminal residue" evidence="1">
    <location>
        <position position="1"/>
    </location>
</feature>
<comment type="caution">
    <text evidence="1">The sequence shown here is derived from an EMBL/GenBank/DDBJ whole genome shotgun (WGS) entry which is preliminary data.</text>
</comment>
<keyword evidence="2" id="KW-1185">Reference proteome</keyword>
<reference evidence="1 2" key="1">
    <citation type="journal article" date="2021" name="BMC Genomics">
        <title>Datura genome reveals duplications of psychoactive alkaloid biosynthetic genes and high mutation rate following tissue culture.</title>
        <authorList>
            <person name="Rajewski A."/>
            <person name="Carter-House D."/>
            <person name="Stajich J."/>
            <person name="Litt A."/>
        </authorList>
    </citation>
    <scope>NUCLEOTIDE SEQUENCE [LARGE SCALE GENOMIC DNA]</scope>
    <source>
        <strain evidence="1">AR-01</strain>
    </source>
</reference>
<evidence type="ECO:0000313" key="1">
    <source>
        <dbReference type="EMBL" id="MCD9558952.1"/>
    </source>
</evidence>
<evidence type="ECO:0000313" key="2">
    <source>
        <dbReference type="Proteomes" id="UP000823775"/>
    </source>
</evidence>
<name>A0ABS8UJ73_DATST</name>
<accession>A0ABS8UJ73</accession>
<dbReference type="Proteomes" id="UP000823775">
    <property type="component" value="Unassembled WGS sequence"/>
</dbReference>
<organism evidence="1 2">
    <name type="scientific">Datura stramonium</name>
    <name type="common">Jimsonweed</name>
    <name type="synonym">Common thornapple</name>
    <dbReference type="NCBI Taxonomy" id="4076"/>
    <lineage>
        <taxon>Eukaryota</taxon>
        <taxon>Viridiplantae</taxon>
        <taxon>Streptophyta</taxon>
        <taxon>Embryophyta</taxon>
        <taxon>Tracheophyta</taxon>
        <taxon>Spermatophyta</taxon>
        <taxon>Magnoliopsida</taxon>
        <taxon>eudicotyledons</taxon>
        <taxon>Gunneridae</taxon>
        <taxon>Pentapetalae</taxon>
        <taxon>asterids</taxon>
        <taxon>lamiids</taxon>
        <taxon>Solanales</taxon>
        <taxon>Solanaceae</taxon>
        <taxon>Solanoideae</taxon>
        <taxon>Datureae</taxon>
        <taxon>Datura</taxon>
    </lineage>
</organism>
<proteinExistence type="predicted"/>
<gene>
    <name evidence="1" type="ORF">HAX54_016660</name>
</gene>
<sequence length="64" mass="7651">TLESRVQAEWSRVVVGLYESYREDRGKRFERVMRDGEKPSLSRPMVGWYQLWYVLVTGSPEDIR</sequence>
<protein>
    <submittedName>
        <fullName evidence="1">Uncharacterized protein</fullName>
    </submittedName>
</protein>